<dbReference type="PANTHER" id="PTHR36838:SF3">
    <property type="entry name" value="TRANSPORTER AUXIN EFFLUX CARRIER EC FAMILY"/>
    <property type="match status" value="1"/>
</dbReference>
<feature type="transmembrane region" description="Helical" evidence="7">
    <location>
        <begin position="99"/>
        <end position="117"/>
    </location>
</feature>
<keyword evidence="2" id="KW-0813">Transport</keyword>
<dbReference type="VEuPathDB" id="AmoebaDB:EIN_250310"/>
<evidence type="ECO:0000256" key="7">
    <source>
        <dbReference type="SAM" id="Phobius"/>
    </source>
</evidence>
<keyword evidence="9" id="KW-1185">Reference proteome</keyword>
<feature type="transmembrane region" description="Helical" evidence="7">
    <location>
        <begin position="123"/>
        <end position="144"/>
    </location>
</feature>
<dbReference type="RefSeq" id="XP_004261708.1">
    <property type="nucleotide sequence ID" value="XM_004261660.1"/>
</dbReference>
<evidence type="ECO:0000256" key="2">
    <source>
        <dbReference type="ARBA" id="ARBA00022448"/>
    </source>
</evidence>
<dbReference type="AlphaFoldDB" id="A0A0A1UH96"/>
<dbReference type="Pfam" id="PF03547">
    <property type="entry name" value="Mem_trans"/>
    <property type="match status" value="1"/>
</dbReference>
<feature type="transmembrane region" description="Helical" evidence="7">
    <location>
        <begin position="322"/>
        <end position="345"/>
    </location>
</feature>
<evidence type="ECO:0008006" key="10">
    <source>
        <dbReference type="Google" id="ProtNLM"/>
    </source>
</evidence>
<evidence type="ECO:0000313" key="8">
    <source>
        <dbReference type="EMBL" id="ELP94937.1"/>
    </source>
</evidence>
<dbReference type="GeneID" id="14893934"/>
<feature type="transmembrane region" description="Helical" evidence="7">
    <location>
        <begin position="37"/>
        <end position="56"/>
    </location>
</feature>
<dbReference type="GO" id="GO:0016020">
    <property type="term" value="C:membrane"/>
    <property type="evidence" value="ECO:0007669"/>
    <property type="project" value="UniProtKB-SubCell"/>
</dbReference>
<feature type="transmembrane region" description="Helical" evidence="7">
    <location>
        <begin position="253"/>
        <end position="270"/>
    </location>
</feature>
<comment type="subcellular location">
    <subcellularLocation>
        <location evidence="1">Membrane</location>
        <topology evidence="1">Multi-pass membrane protein</topology>
    </subcellularLocation>
</comment>
<reference evidence="8 9" key="1">
    <citation type="submission" date="2012-10" db="EMBL/GenBank/DDBJ databases">
        <authorList>
            <person name="Zafar N."/>
            <person name="Inman J."/>
            <person name="Hall N."/>
            <person name="Lorenzi H."/>
            <person name="Caler E."/>
        </authorList>
    </citation>
    <scope>NUCLEOTIDE SEQUENCE [LARGE SCALE GENOMIC DNA]</scope>
    <source>
        <strain evidence="8 9">IP1</strain>
    </source>
</reference>
<evidence type="ECO:0000256" key="6">
    <source>
        <dbReference type="ARBA" id="ARBA00023136"/>
    </source>
</evidence>
<dbReference type="InterPro" id="IPR004776">
    <property type="entry name" value="Mem_transp_PIN-like"/>
</dbReference>
<feature type="transmembrane region" description="Helical" evidence="7">
    <location>
        <begin position="383"/>
        <end position="406"/>
    </location>
</feature>
<keyword evidence="3" id="KW-1003">Cell membrane</keyword>
<evidence type="ECO:0000256" key="4">
    <source>
        <dbReference type="ARBA" id="ARBA00022692"/>
    </source>
</evidence>
<dbReference type="EMBL" id="KB206169">
    <property type="protein sequence ID" value="ELP94937.1"/>
    <property type="molecule type" value="Genomic_DNA"/>
</dbReference>
<keyword evidence="4 7" id="KW-0812">Transmembrane</keyword>
<protein>
    <recommendedName>
        <fullName evidence="10">Auxin efflux carrier family protein</fullName>
    </recommendedName>
</protein>
<dbReference type="KEGG" id="eiv:EIN_250310"/>
<evidence type="ECO:0000256" key="3">
    <source>
        <dbReference type="ARBA" id="ARBA00022475"/>
    </source>
</evidence>
<accession>A0A0A1UH96</accession>
<organism evidence="8 9">
    <name type="scientific">Entamoeba invadens IP1</name>
    <dbReference type="NCBI Taxonomy" id="370355"/>
    <lineage>
        <taxon>Eukaryota</taxon>
        <taxon>Amoebozoa</taxon>
        <taxon>Evosea</taxon>
        <taxon>Archamoebae</taxon>
        <taxon>Mastigamoebida</taxon>
        <taxon>Entamoebidae</taxon>
        <taxon>Entamoeba</taxon>
    </lineage>
</organism>
<sequence length="408" mass="45145">MDYKIIEQYGVLVFIITAAYILKIIYFRGVVRENCNLIMKVLFNLTFPCVIFKALANTHTLTLESLAMFVSGFIFQISSGVISFILFKFVLKSEVLWQVQFGGCIGLNIGLFLFPVIETLDPQNGISLAILFNMSNDVACYFVLRPLFALIEGTKELDPSEKDDLEIELHENVMKDISTMDSTPPIYTKGAIPVEISPHPEKVHSPAARTDSTRTSVELSRTSLDLTSTTFKVRYGDKDIQGDIQPNFNYKELLFTILKAIVTCVPLYAMPAGYAVGLTNTPLPHFVTKLISIIAGGNTLLSFVVLGLFFEWKNKTRVVFIALRAVILRVIIGATVGLALFYSLAGTITTITRSIILLCCLCPAPLLNIIYSVEYKAARLDVSAAIVSFSVVSGFISTLLFIIFVVPN</sequence>
<dbReference type="OMA" id="ENCNLIM"/>
<feature type="transmembrane region" description="Helical" evidence="7">
    <location>
        <begin position="6"/>
        <end position="25"/>
    </location>
</feature>
<dbReference type="Proteomes" id="UP000014680">
    <property type="component" value="Unassembled WGS sequence"/>
</dbReference>
<dbReference type="GO" id="GO:0055085">
    <property type="term" value="P:transmembrane transport"/>
    <property type="evidence" value="ECO:0007669"/>
    <property type="project" value="InterPro"/>
</dbReference>
<evidence type="ECO:0000256" key="5">
    <source>
        <dbReference type="ARBA" id="ARBA00022989"/>
    </source>
</evidence>
<keyword evidence="6 7" id="KW-0472">Membrane</keyword>
<keyword evidence="5 7" id="KW-1133">Transmembrane helix</keyword>
<dbReference type="OrthoDB" id="30104at2759"/>
<evidence type="ECO:0000313" key="9">
    <source>
        <dbReference type="Proteomes" id="UP000014680"/>
    </source>
</evidence>
<proteinExistence type="predicted"/>
<evidence type="ECO:0000256" key="1">
    <source>
        <dbReference type="ARBA" id="ARBA00004141"/>
    </source>
</evidence>
<name>A0A0A1UH96_ENTIV</name>
<gene>
    <name evidence="8" type="ORF">EIN_250310</name>
</gene>
<feature type="transmembrane region" description="Helical" evidence="7">
    <location>
        <begin position="351"/>
        <end position="371"/>
    </location>
</feature>
<dbReference type="PANTHER" id="PTHR36838">
    <property type="entry name" value="AUXIN EFFLUX CARRIER FAMILY PROTEIN"/>
    <property type="match status" value="1"/>
</dbReference>
<feature type="transmembrane region" description="Helical" evidence="7">
    <location>
        <begin position="68"/>
        <end position="87"/>
    </location>
</feature>
<feature type="transmembrane region" description="Helical" evidence="7">
    <location>
        <begin position="290"/>
        <end position="310"/>
    </location>
</feature>